<feature type="region of interest" description="Disordered" evidence="1">
    <location>
        <begin position="15"/>
        <end position="271"/>
    </location>
</feature>
<proteinExistence type="predicted"/>
<protein>
    <submittedName>
        <fullName evidence="3">Uncharacterized protein</fullName>
    </submittedName>
</protein>
<dbReference type="VEuPathDB" id="FungiDB:SPBR_08329"/>
<keyword evidence="2" id="KW-1133">Transmembrane helix</keyword>
<feature type="compositionally biased region" description="Low complexity" evidence="1">
    <location>
        <begin position="155"/>
        <end position="178"/>
    </location>
</feature>
<name>A0A0C2IIQ7_9PEZI</name>
<keyword evidence="2" id="KW-0472">Membrane</keyword>
<feature type="compositionally biased region" description="Low complexity" evidence="1">
    <location>
        <begin position="463"/>
        <end position="518"/>
    </location>
</feature>
<dbReference type="RefSeq" id="XP_040614890.1">
    <property type="nucleotide sequence ID" value="XM_040766567.1"/>
</dbReference>
<dbReference type="Proteomes" id="UP000031575">
    <property type="component" value="Unassembled WGS sequence"/>
</dbReference>
<feature type="compositionally biased region" description="Polar residues" evidence="1">
    <location>
        <begin position="93"/>
        <end position="109"/>
    </location>
</feature>
<organism evidence="3 4">
    <name type="scientific">Sporothrix brasiliensis 5110</name>
    <dbReference type="NCBI Taxonomy" id="1398154"/>
    <lineage>
        <taxon>Eukaryota</taxon>
        <taxon>Fungi</taxon>
        <taxon>Dikarya</taxon>
        <taxon>Ascomycota</taxon>
        <taxon>Pezizomycotina</taxon>
        <taxon>Sordariomycetes</taxon>
        <taxon>Sordariomycetidae</taxon>
        <taxon>Ophiostomatales</taxon>
        <taxon>Ophiostomataceae</taxon>
        <taxon>Sporothrix</taxon>
    </lineage>
</organism>
<evidence type="ECO:0000313" key="4">
    <source>
        <dbReference type="Proteomes" id="UP000031575"/>
    </source>
</evidence>
<accession>A0A0C2IIQ7</accession>
<feature type="compositionally biased region" description="Basic and acidic residues" evidence="1">
    <location>
        <begin position="15"/>
        <end position="37"/>
    </location>
</feature>
<dbReference type="PANTHER" id="PTHR23184">
    <property type="entry name" value="TETRATRICOPEPTIDE REPEAT PROTEIN 14"/>
    <property type="match status" value="1"/>
</dbReference>
<feature type="compositionally biased region" description="Polar residues" evidence="1">
    <location>
        <begin position="140"/>
        <end position="151"/>
    </location>
</feature>
<evidence type="ECO:0000256" key="1">
    <source>
        <dbReference type="SAM" id="MobiDB-lite"/>
    </source>
</evidence>
<sequence length="586" mass="64435">MDIFRNARQNFLRRQAEAEQADLERQQARGQELRQQERQQPQQPEMRQQGTAQPQTARSSPVSAVLRRFADLPRPSMPSMPSMPSFGRAAPRPTSSHYTTNSHAGSATTDNDEIVSPKTPQFGSLGMPSLPSTRLHLPNLQRTWTRGSSGPPSRPGTANGTTTSTTTTAATPAVPPTGMSEPGPIVPAQHVTTSRHRSGSSLSEAGTEDDRRRGRRRRFEGADPAEMHLANMADDGRRRRRQNRQNSDGSGSGSRSHSGSGNRSGRRQRHQRQYVVDMGVSPPYPGRGPADPNAPPKRFLFCFPYIKSRRMRAQILRLFVSGTFLTLMVGVFLALYMTKNIYNTEFAVLLILILLCTTIFFAHGLIRLCFMVIHPMSPAEEEAAEEQYRRRRRGGPAGLPDMYGPGGYAIPNQPIRVVLARDEEAAGLESVTAKMQPPAYGLWRESVRVDPNRIYWQRNEQPSAATTTTGGSETTRSTEASSSNSSNSSRSSRSSRSRSATMRGGAASSVSDSSSRTSSTHHRQSRDDSDGASTRGRQSPRPPSYMSDDGVQYVVEAQPRSMAPTTEIPLPQHPSEAGRTAPRPAW</sequence>
<keyword evidence="4" id="KW-1185">Reference proteome</keyword>
<dbReference type="OrthoDB" id="5417811at2759"/>
<dbReference type="AlphaFoldDB" id="A0A0C2IIQ7"/>
<dbReference type="EMBL" id="AWTV01000011">
    <property type="protein sequence ID" value="KIH86880.1"/>
    <property type="molecule type" value="Genomic_DNA"/>
</dbReference>
<feature type="region of interest" description="Disordered" evidence="1">
    <location>
        <begin position="455"/>
        <end position="586"/>
    </location>
</feature>
<feature type="region of interest" description="Disordered" evidence="1">
    <location>
        <begin position="383"/>
        <end position="403"/>
    </location>
</feature>
<comment type="caution">
    <text evidence="3">The sequence shown here is derived from an EMBL/GenBank/DDBJ whole genome shotgun (WGS) entry which is preliminary data.</text>
</comment>
<gene>
    <name evidence="3" type="ORF">SPBR_08329</name>
</gene>
<feature type="compositionally biased region" description="Polar residues" evidence="1">
    <location>
        <begin position="51"/>
        <end position="62"/>
    </location>
</feature>
<dbReference type="InterPro" id="IPR039190">
    <property type="entry name" value="TTC14"/>
</dbReference>
<dbReference type="PANTHER" id="PTHR23184:SF9">
    <property type="entry name" value="TETRATRICOPEPTIDE REPEAT PROTEIN 14"/>
    <property type="match status" value="1"/>
</dbReference>
<feature type="compositionally biased region" description="Low complexity" evidence="1">
    <location>
        <begin position="244"/>
        <end position="263"/>
    </location>
</feature>
<reference evidence="3 4" key="1">
    <citation type="journal article" date="2014" name="BMC Genomics">
        <title>Comparative genomics of the major fungal agents of human and animal Sporotrichosis: Sporothrix schenckii and Sporothrix brasiliensis.</title>
        <authorList>
            <person name="Teixeira M.M."/>
            <person name="de Almeida L.G."/>
            <person name="Kubitschek-Barreira P."/>
            <person name="Alves F.L."/>
            <person name="Kioshima E.S."/>
            <person name="Abadio A.K."/>
            <person name="Fernandes L."/>
            <person name="Derengowski L.S."/>
            <person name="Ferreira K.S."/>
            <person name="Souza R.C."/>
            <person name="Ruiz J.C."/>
            <person name="de Andrade N.C."/>
            <person name="Paes H.C."/>
            <person name="Nicola A.M."/>
            <person name="Albuquerque P."/>
            <person name="Gerber A.L."/>
            <person name="Martins V.P."/>
            <person name="Peconick L.D."/>
            <person name="Neto A.V."/>
            <person name="Chaucanez C.B."/>
            <person name="Silva P.A."/>
            <person name="Cunha O.L."/>
            <person name="de Oliveira F.F."/>
            <person name="dos Santos T.C."/>
            <person name="Barros A.L."/>
            <person name="Soares M.A."/>
            <person name="de Oliveira L.M."/>
            <person name="Marini M.M."/>
            <person name="Villalobos-Duno H."/>
            <person name="Cunha M.M."/>
            <person name="de Hoog S."/>
            <person name="da Silveira J.F."/>
            <person name="Henrissat B."/>
            <person name="Nino-Vega G.A."/>
            <person name="Cisalpino P.S."/>
            <person name="Mora-Montes H.M."/>
            <person name="Almeida S.R."/>
            <person name="Stajich J.E."/>
            <person name="Lopes-Bezerra L.M."/>
            <person name="Vasconcelos A.T."/>
            <person name="Felipe M.S."/>
        </authorList>
    </citation>
    <scope>NUCLEOTIDE SEQUENCE [LARGE SCALE GENOMIC DNA]</scope>
    <source>
        <strain evidence="3 4">5110</strain>
    </source>
</reference>
<evidence type="ECO:0000256" key="2">
    <source>
        <dbReference type="SAM" id="Phobius"/>
    </source>
</evidence>
<evidence type="ECO:0000313" key="3">
    <source>
        <dbReference type="EMBL" id="KIH86880.1"/>
    </source>
</evidence>
<feature type="compositionally biased region" description="Low complexity" evidence="1">
    <location>
        <begin position="38"/>
        <end position="50"/>
    </location>
</feature>
<dbReference type="HOGENOM" id="CLU_032674_0_0_1"/>
<keyword evidence="2" id="KW-0812">Transmembrane</keyword>
<feature type="transmembrane region" description="Helical" evidence="2">
    <location>
        <begin position="348"/>
        <end position="370"/>
    </location>
</feature>
<dbReference type="GeneID" id="63681488"/>
<feature type="transmembrane region" description="Helical" evidence="2">
    <location>
        <begin position="315"/>
        <end position="336"/>
    </location>
</feature>